<organism evidence="1 2">
    <name type="scientific">Ooceraea biroi</name>
    <name type="common">Clonal raider ant</name>
    <name type="synonym">Cerapachys biroi</name>
    <dbReference type="NCBI Taxonomy" id="2015173"/>
    <lineage>
        <taxon>Eukaryota</taxon>
        <taxon>Metazoa</taxon>
        <taxon>Ecdysozoa</taxon>
        <taxon>Arthropoda</taxon>
        <taxon>Hexapoda</taxon>
        <taxon>Insecta</taxon>
        <taxon>Pterygota</taxon>
        <taxon>Neoptera</taxon>
        <taxon>Endopterygota</taxon>
        <taxon>Hymenoptera</taxon>
        <taxon>Apocrita</taxon>
        <taxon>Aculeata</taxon>
        <taxon>Formicoidea</taxon>
        <taxon>Formicidae</taxon>
        <taxon>Dorylinae</taxon>
        <taxon>Ooceraea</taxon>
    </lineage>
</organism>
<reference evidence="1 2" key="1">
    <citation type="journal article" date="2014" name="Curr. Biol.">
        <title>The genome of the clonal raider ant Cerapachys biroi.</title>
        <authorList>
            <person name="Oxley P.R."/>
            <person name="Ji L."/>
            <person name="Fetter-Pruneda I."/>
            <person name="McKenzie S.K."/>
            <person name="Li C."/>
            <person name="Hu H."/>
            <person name="Zhang G."/>
            <person name="Kronauer D.J."/>
        </authorList>
    </citation>
    <scope>NUCLEOTIDE SEQUENCE [LARGE SCALE GENOMIC DNA]</scope>
</reference>
<dbReference type="Proteomes" id="UP000053097">
    <property type="component" value="Unassembled WGS sequence"/>
</dbReference>
<proteinExistence type="predicted"/>
<evidence type="ECO:0000313" key="2">
    <source>
        <dbReference type="Proteomes" id="UP000053097"/>
    </source>
</evidence>
<keyword evidence="2" id="KW-1185">Reference proteome</keyword>
<protein>
    <submittedName>
        <fullName evidence="1">Uncharacterized protein</fullName>
    </submittedName>
</protein>
<dbReference type="AlphaFoldDB" id="A0A026WTQ2"/>
<dbReference type="EMBL" id="KK107111">
    <property type="protein sequence ID" value="EZA59041.1"/>
    <property type="molecule type" value="Genomic_DNA"/>
</dbReference>
<gene>
    <name evidence="1" type="ORF">X777_17001</name>
</gene>
<accession>A0A026WTQ2</accession>
<evidence type="ECO:0000313" key="1">
    <source>
        <dbReference type="EMBL" id="EZA59041.1"/>
    </source>
</evidence>
<sequence>MADAECEVHPAIHALDGGYRRGTDAIFYYLNGMPGRRFVG</sequence>
<name>A0A026WTQ2_OOCBI</name>